<feature type="chain" id="PRO_5029637985" description="SCP domain-containing protein" evidence="6">
    <location>
        <begin position="26"/>
        <end position="163"/>
    </location>
</feature>
<comment type="function">
    <text evidence="1">Probably involved in the defense reaction of plants against pathogens.</text>
</comment>
<dbReference type="InterPro" id="IPR018244">
    <property type="entry name" value="Allrgn_V5/Tpx1_CS"/>
</dbReference>
<comment type="similarity">
    <text evidence="2">Belongs to the CRISP family.</text>
</comment>
<organism evidence="8 9">
    <name type="scientific">Spirodela intermedia</name>
    <name type="common">Intermediate duckweed</name>
    <dbReference type="NCBI Taxonomy" id="51605"/>
    <lineage>
        <taxon>Eukaryota</taxon>
        <taxon>Viridiplantae</taxon>
        <taxon>Streptophyta</taxon>
        <taxon>Embryophyta</taxon>
        <taxon>Tracheophyta</taxon>
        <taxon>Spermatophyta</taxon>
        <taxon>Magnoliopsida</taxon>
        <taxon>Liliopsida</taxon>
        <taxon>Araceae</taxon>
        <taxon>Lemnoideae</taxon>
        <taxon>Spirodela</taxon>
    </lineage>
</organism>
<dbReference type="EMBL" id="LR746266">
    <property type="protein sequence ID" value="CAA7393759.1"/>
    <property type="molecule type" value="Genomic_DNA"/>
</dbReference>
<keyword evidence="9" id="KW-1185">Reference proteome</keyword>
<dbReference type="GO" id="GO:0098542">
    <property type="term" value="P:defense response to other organism"/>
    <property type="evidence" value="ECO:0007669"/>
    <property type="project" value="UniProtKB-ARBA"/>
</dbReference>
<dbReference type="InterPro" id="IPR001283">
    <property type="entry name" value="CRISP-related"/>
</dbReference>
<dbReference type="PANTHER" id="PTHR10334">
    <property type="entry name" value="CYSTEINE-RICH SECRETORY PROTEIN-RELATED"/>
    <property type="match status" value="1"/>
</dbReference>
<keyword evidence="5" id="KW-0568">Pathogenesis-related protein</keyword>
<evidence type="ECO:0000259" key="7">
    <source>
        <dbReference type="SMART" id="SM00198"/>
    </source>
</evidence>
<dbReference type="PROSITE" id="PS01009">
    <property type="entry name" value="CRISP_1"/>
    <property type="match status" value="1"/>
</dbReference>
<dbReference type="PROSITE" id="PS01010">
    <property type="entry name" value="CRISP_2"/>
    <property type="match status" value="1"/>
</dbReference>
<name>A0A7I8K7X9_SPIIN</name>
<keyword evidence="3 6" id="KW-0732">Signal</keyword>
<evidence type="ECO:0000313" key="9">
    <source>
        <dbReference type="Proteomes" id="UP000663760"/>
    </source>
</evidence>
<protein>
    <recommendedName>
        <fullName evidence="7">SCP domain-containing protein</fullName>
    </recommendedName>
</protein>
<evidence type="ECO:0000256" key="4">
    <source>
        <dbReference type="ARBA" id="ARBA00023157"/>
    </source>
</evidence>
<dbReference type="CDD" id="cd05381">
    <property type="entry name" value="CAP_PR-1"/>
    <property type="match status" value="1"/>
</dbReference>
<feature type="signal peptide" evidence="6">
    <location>
        <begin position="1"/>
        <end position="25"/>
    </location>
</feature>
<evidence type="ECO:0000256" key="2">
    <source>
        <dbReference type="ARBA" id="ARBA00009923"/>
    </source>
</evidence>
<evidence type="ECO:0000256" key="6">
    <source>
        <dbReference type="SAM" id="SignalP"/>
    </source>
</evidence>
<dbReference type="InterPro" id="IPR002413">
    <property type="entry name" value="V5_allergen-like"/>
</dbReference>
<dbReference type="AlphaFoldDB" id="A0A7I8K7X9"/>
<dbReference type="FunFam" id="3.40.33.10:FF:000006">
    <property type="entry name" value="Putative pathogenesis-related protein 1"/>
    <property type="match status" value="1"/>
</dbReference>
<accession>A0A7I8K7X9</accession>
<dbReference type="OrthoDB" id="337038at2759"/>
<evidence type="ECO:0000313" key="8">
    <source>
        <dbReference type="EMBL" id="CAA7393759.1"/>
    </source>
</evidence>
<evidence type="ECO:0000256" key="3">
    <source>
        <dbReference type="ARBA" id="ARBA00022729"/>
    </source>
</evidence>
<dbReference type="Pfam" id="PF00188">
    <property type="entry name" value="CAP"/>
    <property type="match status" value="1"/>
</dbReference>
<dbReference type="SUPFAM" id="SSF55797">
    <property type="entry name" value="PR-1-like"/>
    <property type="match status" value="1"/>
</dbReference>
<dbReference type="PRINTS" id="PR00837">
    <property type="entry name" value="V5TPXLIKE"/>
</dbReference>
<dbReference type="Gene3D" id="3.40.33.10">
    <property type="entry name" value="CAP"/>
    <property type="match status" value="1"/>
</dbReference>
<keyword evidence="4" id="KW-1015">Disulfide bond</keyword>
<dbReference type="InterPro" id="IPR014044">
    <property type="entry name" value="CAP_dom"/>
</dbReference>
<feature type="domain" description="SCP" evidence="7">
    <location>
        <begin position="27"/>
        <end position="159"/>
    </location>
</feature>
<keyword evidence="5" id="KW-0611">Plant defense</keyword>
<dbReference type="GO" id="GO:0005576">
    <property type="term" value="C:extracellular region"/>
    <property type="evidence" value="ECO:0007669"/>
    <property type="project" value="InterPro"/>
</dbReference>
<proteinExistence type="inferred from homology"/>
<dbReference type="SMART" id="SM00198">
    <property type="entry name" value="SCP"/>
    <property type="match status" value="1"/>
</dbReference>
<sequence>MAAYQLPVAVLACVLVLGTVGSVQAQNAPQDYLDVHNTARSAVGVGPIAWNATLAAYAQNYANQRIGDCQLVHSGGPYGENLFWGSGKEWTAREAVQLWVDEKQYYNYTTNTCATGKVCGHYTQVVWHKSSNLGCARVKCNSRAIFITCNYSPRGNIIGQRPY</sequence>
<gene>
    <name evidence="8" type="ORF">SI8410_03004470</name>
</gene>
<dbReference type="Proteomes" id="UP000663760">
    <property type="component" value="Chromosome 3"/>
</dbReference>
<evidence type="ECO:0000256" key="1">
    <source>
        <dbReference type="ARBA" id="ARBA00003143"/>
    </source>
</evidence>
<reference evidence="8" key="1">
    <citation type="submission" date="2020-02" db="EMBL/GenBank/DDBJ databases">
        <authorList>
            <person name="Scholz U."/>
            <person name="Mascher M."/>
            <person name="Fiebig A."/>
        </authorList>
    </citation>
    <scope>NUCLEOTIDE SEQUENCE</scope>
</reference>
<dbReference type="PRINTS" id="PR00838">
    <property type="entry name" value="V5ALLERGEN"/>
</dbReference>
<evidence type="ECO:0000256" key="5">
    <source>
        <dbReference type="ARBA" id="ARBA00023265"/>
    </source>
</evidence>
<dbReference type="InterPro" id="IPR035940">
    <property type="entry name" value="CAP_sf"/>
</dbReference>